<sequence length="304" mass="33890">MSRLPPAEKLPLAARKNLRDKWEDKKADLEKQLSDALGTPWTIDININQIYPYAKDGTYAKESPGGLLHDYVNGAHSCLGTFFYYFGEGGKQEINTLCSAHVLTMDVDLNSKVEGNGCEVSPSGQLVLLFNPDYLNSNIENCLERNKLEKALNEAQSSLPMNFKARSSIANEYEKGIGKIQSIINEQLGKKITIDPGFEDAFVKLKAGASRRDFDENLGPWILLYFQGFAEWLERNNVKGDDMVQEGLNDVMGEAKVAFRVVEKMKGDSYNEAIPEGGVLYLQTDAKNYGSNVENAAERLMDLL</sequence>
<keyword evidence="3" id="KW-1185">Reference proteome</keyword>
<name>A0A179FHL6_METCM</name>
<comment type="caution">
    <text evidence="2">The sequence shown here is derived from an EMBL/GenBank/DDBJ whole genome shotgun (WGS) entry which is preliminary data.</text>
</comment>
<evidence type="ECO:0000313" key="2">
    <source>
        <dbReference type="EMBL" id="OAQ64907.1"/>
    </source>
</evidence>
<evidence type="ECO:0000313" key="3">
    <source>
        <dbReference type="Proteomes" id="UP000078397"/>
    </source>
</evidence>
<feature type="coiled-coil region" evidence="1">
    <location>
        <begin position="12"/>
        <end position="39"/>
    </location>
</feature>
<dbReference type="OrthoDB" id="2364174at2759"/>
<dbReference type="KEGG" id="pchm:VFPPC_06097"/>
<evidence type="ECO:0000256" key="1">
    <source>
        <dbReference type="SAM" id="Coils"/>
    </source>
</evidence>
<protein>
    <submittedName>
        <fullName evidence="2">Uncharacterized protein</fullName>
    </submittedName>
</protein>
<dbReference type="RefSeq" id="XP_018142221.1">
    <property type="nucleotide sequence ID" value="XM_018285193.1"/>
</dbReference>
<dbReference type="Proteomes" id="UP000078397">
    <property type="component" value="Unassembled WGS sequence"/>
</dbReference>
<organism evidence="2 3">
    <name type="scientific">Pochonia chlamydosporia 170</name>
    <dbReference type="NCBI Taxonomy" id="1380566"/>
    <lineage>
        <taxon>Eukaryota</taxon>
        <taxon>Fungi</taxon>
        <taxon>Dikarya</taxon>
        <taxon>Ascomycota</taxon>
        <taxon>Pezizomycotina</taxon>
        <taxon>Sordariomycetes</taxon>
        <taxon>Hypocreomycetidae</taxon>
        <taxon>Hypocreales</taxon>
        <taxon>Clavicipitaceae</taxon>
        <taxon>Pochonia</taxon>
    </lineage>
</organism>
<reference evidence="2 3" key="1">
    <citation type="journal article" date="2016" name="PLoS Pathog.">
        <title>Biosynthesis of antibiotic leucinostatins in bio-control fungus Purpureocillium lilacinum and their inhibition on phytophthora revealed by genome mining.</title>
        <authorList>
            <person name="Wang G."/>
            <person name="Liu Z."/>
            <person name="Lin R."/>
            <person name="Li E."/>
            <person name="Mao Z."/>
            <person name="Ling J."/>
            <person name="Yang Y."/>
            <person name="Yin W.B."/>
            <person name="Xie B."/>
        </authorList>
    </citation>
    <scope>NUCLEOTIDE SEQUENCE [LARGE SCALE GENOMIC DNA]</scope>
    <source>
        <strain evidence="2">170</strain>
    </source>
</reference>
<accession>A0A179FHL6</accession>
<dbReference type="GeneID" id="28849187"/>
<gene>
    <name evidence="2" type="ORF">VFPPC_06097</name>
</gene>
<dbReference type="AlphaFoldDB" id="A0A179FHL6"/>
<proteinExistence type="predicted"/>
<keyword evidence="1" id="KW-0175">Coiled coil</keyword>
<dbReference type="EMBL" id="LSBJ02000005">
    <property type="protein sequence ID" value="OAQ64907.1"/>
    <property type="molecule type" value="Genomic_DNA"/>
</dbReference>